<reference evidence="2 3" key="2">
    <citation type="journal article" date="2017" name="Sci. Rep.">
        <title>Ant-infecting Ophiocordyceps genomes reveal a high diversity of potential behavioral manipulation genes and a possible major role for enterotoxins.</title>
        <authorList>
            <person name="de Bekker C."/>
            <person name="Ohm R.A."/>
            <person name="Evans H.C."/>
            <person name="Brachmann A."/>
            <person name="Hughes D.P."/>
        </authorList>
    </citation>
    <scope>NUCLEOTIDE SEQUENCE [LARGE SCALE GENOMIC DNA]</scope>
    <source>
        <strain evidence="2 3">SC16a</strain>
    </source>
</reference>
<dbReference type="AlphaFoldDB" id="A0A2A9PCM4"/>
<keyword evidence="3" id="KW-1185">Reference proteome</keyword>
<comment type="caution">
    <text evidence="2">The sequence shown here is derived from an EMBL/GenBank/DDBJ whole genome shotgun (WGS) entry which is preliminary data.</text>
</comment>
<evidence type="ECO:0000313" key="3">
    <source>
        <dbReference type="Proteomes" id="UP000037136"/>
    </source>
</evidence>
<evidence type="ECO:0000256" key="1">
    <source>
        <dbReference type="SAM" id="MobiDB-lite"/>
    </source>
</evidence>
<protein>
    <submittedName>
        <fullName evidence="2">Uncharacterized protein</fullName>
    </submittedName>
</protein>
<reference evidence="2 3" key="1">
    <citation type="journal article" date="2015" name="BMC Genomics">
        <title>Gene expression during zombie ant biting behavior reflects the complexity underlying fungal parasitic behavioral manipulation.</title>
        <authorList>
            <person name="de Bekker C."/>
            <person name="Ohm R.A."/>
            <person name="Loreto R.G."/>
            <person name="Sebastian A."/>
            <person name="Albert I."/>
            <person name="Merrow M."/>
            <person name="Brachmann A."/>
            <person name="Hughes D.P."/>
        </authorList>
    </citation>
    <scope>NUCLEOTIDE SEQUENCE [LARGE SCALE GENOMIC DNA]</scope>
    <source>
        <strain evidence="2 3">SC16a</strain>
    </source>
</reference>
<proteinExistence type="predicted"/>
<dbReference type="EMBL" id="LAZP02000240">
    <property type="protein sequence ID" value="PFH58954.1"/>
    <property type="molecule type" value="Genomic_DNA"/>
</dbReference>
<gene>
    <name evidence="2" type="ORF">XA68_13020</name>
</gene>
<dbReference type="Proteomes" id="UP000037136">
    <property type="component" value="Unassembled WGS sequence"/>
</dbReference>
<name>A0A2A9PCM4_OPHUN</name>
<feature type="region of interest" description="Disordered" evidence="1">
    <location>
        <begin position="1"/>
        <end position="33"/>
    </location>
</feature>
<dbReference type="STRING" id="268505.A0A2A9PCM4"/>
<organism evidence="2 3">
    <name type="scientific">Ophiocordyceps unilateralis</name>
    <name type="common">Zombie-ant fungus</name>
    <name type="synonym">Torrubia unilateralis</name>
    <dbReference type="NCBI Taxonomy" id="268505"/>
    <lineage>
        <taxon>Eukaryota</taxon>
        <taxon>Fungi</taxon>
        <taxon>Dikarya</taxon>
        <taxon>Ascomycota</taxon>
        <taxon>Pezizomycotina</taxon>
        <taxon>Sordariomycetes</taxon>
        <taxon>Hypocreomycetidae</taxon>
        <taxon>Hypocreales</taxon>
        <taxon>Ophiocordycipitaceae</taxon>
        <taxon>Ophiocordyceps</taxon>
    </lineage>
</organism>
<sequence length="266" mass="29341">MVSRLLGAQKRSESTSCFATEPESLTSKRQSSKANPLTGFFHQLRVLTSRTPKAVCSTTLAATRLESAQEKLYSSRQLVFRLSGSCPEVYHTTIDISTFDREDADHCVDAVPFIVSLRLVGLPMENVPVPLLFSHSILFEACFDWNASKFFTLSAITLVNHYIAVTCAGICVHDHFALEAYTNMAAYAFAAYAVNEFEGSFYDCPDPRSRRVLLLLNTPANTSLFCFNPDIAVVGARTTDKGRSNCSKETKMTRLAQGVSFVDFGA</sequence>
<evidence type="ECO:0000313" key="2">
    <source>
        <dbReference type="EMBL" id="PFH58954.1"/>
    </source>
</evidence>
<accession>A0A2A9PCM4</accession>
<feature type="compositionally biased region" description="Polar residues" evidence="1">
    <location>
        <begin position="14"/>
        <end position="33"/>
    </location>
</feature>